<dbReference type="EMBL" id="JXXR01000001">
    <property type="protein sequence ID" value="KJY78010.1"/>
    <property type="molecule type" value="Genomic_DNA"/>
</dbReference>
<dbReference type="SUPFAM" id="SSF49777">
    <property type="entry name" value="PEBP-like"/>
    <property type="match status" value="1"/>
</dbReference>
<dbReference type="AlphaFoldDB" id="A0A2A2MR66"/>
<accession>A0A2A2MR66</accession>
<keyword evidence="4" id="KW-1185">Reference proteome</keyword>
<evidence type="ECO:0000313" key="4">
    <source>
        <dbReference type="Proteomes" id="UP000030081"/>
    </source>
</evidence>
<keyword evidence="1" id="KW-0732">Signal</keyword>
<evidence type="ECO:0000256" key="1">
    <source>
        <dbReference type="SAM" id="SignalP"/>
    </source>
</evidence>
<dbReference type="InterPro" id="IPR008914">
    <property type="entry name" value="PEBP"/>
</dbReference>
<dbReference type="KEGG" id="vcy:IX92_09765"/>
<sequence length="177" mass="18820">MKKIAKSLLAVGILTTSSVQAFELMSEDIIEGHPMQKTFEYQGWGCDGDNMSPQLTWKGAPAGTKSYAISVYDPDAPTGSGFWHWLAFDIPASVKALPRGADINKLGGTESRIDFGTTGYGGACPPAGDGMHRYQFTVWALPTASLELNPQTPAAVVGFTLNSVALGKATLTATYTR</sequence>
<protein>
    <submittedName>
        <fullName evidence="3">Kinase inhibitor</fullName>
    </submittedName>
</protein>
<dbReference type="GO" id="GO:0004860">
    <property type="term" value="F:protein kinase inhibitor activity"/>
    <property type="evidence" value="ECO:0007669"/>
    <property type="project" value="UniProtKB-KW"/>
</dbReference>
<name>A0A2A2MR66_9VIBR</name>
<dbReference type="GeneID" id="93941595"/>
<gene>
    <name evidence="2" type="ORF">IX92_09765</name>
    <name evidence="3" type="ORF">TW71_02995</name>
</gene>
<dbReference type="EMBL" id="CP009617">
    <property type="protein sequence ID" value="AIW19326.1"/>
    <property type="molecule type" value="Genomic_DNA"/>
</dbReference>
<dbReference type="InterPro" id="IPR036610">
    <property type="entry name" value="PEBP-like_sf"/>
</dbReference>
<feature type="chain" id="PRO_5044572774" evidence="1">
    <location>
        <begin position="22"/>
        <end position="177"/>
    </location>
</feature>
<dbReference type="RefSeq" id="WP_006962830.1">
    <property type="nucleotide sequence ID" value="NZ_CP009617.1"/>
</dbReference>
<evidence type="ECO:0000313" key="2">
    <source>
        <dbReference type="EMBL" id="AIW19326.1"/>
    </source>
</evidence>
<dbReference type="Pfam" id="PF01161">
    <property type="entry name" value="PBP"/>
    <property type="match status" value="1"/>
</dbReference>
<dbReference type="Proteomes" id="UP000030081">
    <property type="component" value="Chromosome 1"/>
</dbReference>
<keyword evidence="2" id="KW-0649">Protein kinase inhibitor</keyword>
<reference evidence="3" key="2">
    <citation type="journal article" date="2015" name="BMC Genomics">
        <title>Genome mining reveals unlocked bioactive potential of marine Gram-negative bacteria.</title>
        <authorList>
            <person name="Machado H."/>
            <person name="Sonnenschein E.C."/>
            <person name="Melchiorsen J."/>
            <person name="Gram L."/>
        </authorList>
    </citation>
    <scope>NUCLEOTIDE SEQUENCE</scope>
    <source>
        <strain evidence="3">S2052</strain>
    </source>
</reference>
<dbReference type="NCBIfam" id="TIGR00481">
    <property type="entry name" value="YbhB/YbcL family Raf kinase inhibitor-like protein"/>
    <property type="match status" value="1"/>
</dbReference>
<dbReference type="CDD" id="cd00865">
    <property type="entry name" value="PEBP_bact_arch"/>
    <property type="match status" value="1"/>
</dbReference>
<dbReference type="Gene3D" id="3.90.280.10">
    <property type="entry name" value="PEBP-like"/>
    <property type="match status" value="1"/>
</dbReference>
<dbReference type="STRING" id="190893.BA953_14615"/>
<dbReference type="InterPro" id="IPR005247">
    <property type="entry name" value="YbhB_YbcL/LppC-like"/>
</dbReference>
<evidence type="ECO:0000313" key="3">
    <source>
        <dbReference type="EMBL" id="KJY78010.1"/>
    </source>
</evidence>
<feature type="signal peptide" evidence="1">
    <location>
        <begin position="1"/>
        <end position="21"/>
    </location>
</feature>
<dbReference type="PANTHER" id="PTHR30289">
    <property type="entry name" value="UNCHARACTERIZED PROTEIN YBCL-RELATED"/>
    <property type="match status" value="1"/>
</dbReference>
<reference evidence="2 4" key="1">
    <citation type="submission" date="2014-10" db="EMBL/GenBank/DDBJ databases">
        <title>The Complete Genome Sequence for the Shellfish Pathogen Vibrio coralliilyticus RE98 Isolated from a Shellfish Hatchery.</title>
        <authorList>
            <person name="Richards G.P."/>
            <person name="Bono J.L."/>
            <person name="Watson M.A."/>
            <person name="Needleman D.S."/>
        </authorList>
    </citation>
    <scope>NUCLEOTIDE SEQUENCE [LARGE SCALE GENOMIC DNA]</scope>
    <source>
        <strain evidence="2 4">RE98</strain>
    </source>
</reference>
<proteinExistence type="predicted"/>
<dbReference type="PANTHER" id="PTHR30289:SF1">
    <property type="entry name" value="PEBP (PHOSPHATIDYLETHANOLAMINE-BINDING PROTEIN) FAMILY PROTEIN"/>
    <property type="match status" value="1"/>
</dbReference>
<organism evidence="3">
    <name type="scientific">Vibrio coralliilyticus</name>
    <dbReference type="NCBI Taxonomy" id="190893"/>
    <lineage>
        <taxon>Bacteria</taxon>
        <taxon>Pseudomonadati</taxon>
        <taxon>Pseudomonadota</taxon>
        <taxon>Gammaproteobacteria</taxon>
        <taxon>Vibrionales</taxon>
        <taxon>Vibrionaceae</taxon>
        <taxon>Vibrio</taxon>
    </lineage>
</organism>